<feature type="transmembrane region" description="Helical" evidence="18">
    <location>
        <begin position="69"/>
        <end position="88"/>
    </location>
</feature>
<dbReference type="EMBL" id="GL770221">
    <property type="protein sequence ID" value="EFZ10218.1"/>
    <property type="molecule type" value="Genomic_DNA"/>
</dbReference>
<dbReference type="GO" id="GO:0003954">
    <property type="term" value="F:NADH dehydrogenase activity"/>
    <property type="evidence" value="ECO:0007669"/>
    <property type="project" value="TreeGrafter"/>
</dbReference>
<dbReference type="GO" id="GO:0008137">
    <property type="term" value="F:NADH dehydrogenase (ubiquinone) activity"/>
    <property type="evidence" value="ECO:0007669"/>
    <property type="project" value="UniProtKB-EC"/>
</dbReference>
<dbReference type="PANTHER" id="PTHR43507:SF20">
    <property type="entry name" value="NADH-UBIQUINONE OXIDOREDUCTASE CHAIN 4"/>
    <property type="match status" value="1"/>
</dbReference>
<comment type="subcellular location">
    <subcellularLocation>
        <location evidence="2">Mitochondrion membrane</location>
        <topology evidence="2">Multi-pass membrane protein</topology>
    </subcellularLocation>
</comment>
<dbReference type="GO" id="GO:0015990">
    <property type="term" value="P:electron transport coupled proton transport"/>
    <property type="evidence" value="ECO:0007669"/>
    <property type="project" value="TreeGrafter"/>
</dbReference>
<evidence type="ECO:0000259" key="19">
    <source>
        <dbReference type="Pfam" id="PF00361"/>
    </source>
</evidence>
<evidence type="ECO:0000256" key="7">
    <source>
        <dbReference type="ARBA" id="ARBA00022660"/>
    </source>
</evidence>
<evidence type="ECO:0000256" key="13">
    <source>
        <dbReference type="ARBA" id="ARBA00023075"/>
    </source>
</evidence>
<dbReference type="EC" id="7.1.1.2" evidence="4"/>
<keyword evidence="15 18" id="KW-0472">Membrane</keyword>
<evidence type="ECO:0000256" key="4">
    <source>
        <dbReference type="ARBA" id="ARBA00012944"/>
    </source>
</evidence>
<keyword evidence="11 18" id="KW-1133">Transmembrane helix</keyword>
<comment type="function">
    <text evidence="1">Core subunit of the mitochondrial membrane respiratory chain NADH dehydrogenase (Complex I) that is believed to belong to the minimal assembly required for catalysis. Complex I functions in the transfer of electrons from NADH to the respiratory chain. The immediate electron acceptor for the enzyme is believed to be ubiquinone.</text>
</comment>
<evidence type="ECO:0000256" key="15">
    <source>
        <dbReference type="ARBA" id="ARBA00023136"/>
    </source>
</evidence>
<name>E9JAE6_SOLIN</name>
<evidence type="ECO:0000256" key="16">
    <source>
        <dbReference type="ARBA" id="ARBA00031025"/>
    </source>
</evidence>
<evidence type="ECO:0000256" key="11">
    <source>
        <dbReference type="ARBA" id="ARBA00022989"/>
    </source>
</evidence>
<evidence type="ECO:0000256" key="14">
    <source>
        <dbReference type="ARBA" id="ARBA00023128"/>
    </source>
</evidence>
<gene>
    <name evidence="20" type="ORF">SINV_11012</name>
</gene>
<dbReference type="GO" id="GO:0042773">
    <property type="term" value="P:ATP synthesis coupled electron transport"/>
    <property type="evidence" value="ECO:0007669"/>
    <property type="project" value="InterPro"/>
</dbReference>
<feature type="transmembrane region" description="Helical" evidence="18">
    <location>
        <begin position="42"/>
        <end position="63"/>
    </location>
</feature>
<dbReference type="AlphaFoldDB" id="E9JAE6"/>
<feature type="domain" description="NADH:quinone oxidoreductase/Mrp antiporter transmembrane" evidence="19">
    <location>
        <begin position="36"/>
        <end position="115"/>
    </location>
</feature>
<comment type="catalytic activity">
    <reaction evidence="17">
        <text>a ubiquinone + NADH + 5 H(+)(in) = a ubiquinol + NAD(+) + 4 H(+)(out)</text>
        <dbReference type="Rhea" id="RHEA:29091"/>
        <dbReference type="Rhea" id="RHEA-COMP:9565"/>
        <dbReference type="Rhea" id="RHEA-COMP:9566"/>
        <dbReference type="ChEBI" id="CHEBI:15378"/>
        <dbReference type="ChEBI" id="CHEBI:16389"/>
        <dbReference type="ChEBI" id="CHEBI:17976"/>
        <dbReference type="ChEBI" id="CHEBI:57540"/>
        <dbReference type="ChEBI" id="CHEBI:57945"/>
        <dbReference type="EC" id="7.1.1.2"/>
    </reaction>
</comment>
<evidence type="ECO:0000256" key="6">
    <source>
        <dbReference type="ARBA" id="ARBA00022448"/>
    </source>
</evidence>
<keyword evidence="6" id="KW-0813">Transport</keyword>
<keyword evidence="8 18" id="KW-0812">Transmembrane</keyword>
<sequence>MKSLNRANYKENVQGDADTFRIHNWLHMANYQEQLSLMKFNYLIFSLRIVRGIIVGILCVIQVDMKRLVAYSSVVHMNIILCVLITVYKLGILGRYIMIISHELCSSGSFYIVKSNTKFGPFLGPQILNFLCQIVLYIETLIPEKF</sequence>
<keyword evidence="9" id="KW-1278">Translocase</keyword>
<evidence type="ECO:0000256" key="17">
    <source>
        <dbReference type="ARBA" id="ARBA00049551"/>
    </source>
</evidence>
<dbReference type="GO" id="GO:0031966">
    <property type="term" value="C:mitochondrial membrane"/>
    <property type="evidence" value="ECO:0007669"/>
    <property type="project" value="UniProtKB-SubCell"/>
</dbReference>
<evidence type="ECO:0000313" key="20">
    <source>
        <dbReference type="EMBL" id="EFZ10218.1"/>
    </source>
</evidence>
<protein>
    <recommendedName>
        <fullName evidence="5">NADH-ubiquinone oxidoreductase chain 4</fullName>
        <ecNumber evidence="4">7.1.1.2</ecNumber>
    </recommendedName>
    <alternativeName>
        <fullName evidence="16">NADH dehydrogenase subunit 4</fullName>
    </alternativeName>
</protein>
<evidence type="ECO:0000256" key="9">
    <source>
        <dbReference type="ARBA" id="ARBA00022967"/>
    </source>
</evidence>
<accession>E9JAE6</accession>
<dbReference type="InterPro" id="IPR001750">
    <property type="entry name" value="ND/Mrp_TM"/>
</dbReference>
<evidence type="ECO:0000256" key="5">
    <source>
        <dbReference type="ARBA" id="ARBA00021006"/>
    </source>
</evidence>
<keyword evidence="10" id="KW-0249">Electron transport</keyword>
<evidence type="ECO:0000256" key="8">
    <source>
        <dbReference type="ARBA" id="ARBA00022692"/>
    </source>
</evidence>
<reference evidence="20" key="1">
    <citation type="journal article" date="2011" name="Proc. Natl. Acad. Sci. U.S.A.">
        <title>The genome of the fire ant Solenopsis invicta.</title>
        <authorList>
            <person name="Wurm Y."/>
            <person name="Wang J."/>
            <person name="Riba-Grognuz O."/>
            <person name="Corona M."/>
            <person name="Nygaard S."/>
            <person name="Hunt B.G."/>
            <person name="Ingram K.K."/>
            <person name="Falquet L."/>
            <person name="Nipitwattanaphon M."/>
            <person name="Gotzek D."/>
            <person name="Dijkstra M.B."/>
            <person name="Oettler J."/>
            <person name="Comtesse F."/>
            <person name="Shih C.J."/>
            <person name="Wu W.J."/>
            <person name="Yang C.C."/>
            <person name="Thomas J."/>
            <person name="Beaudoing E."/>
            <person name="Pradervand S."/>
            <person name="Flegel V."/>
            <person name="Cook E.D."/>
            <person name="Fabbretti R."/>
            <person name="Stockinger H."/>
            <person name="Long L."/>
            <person name="Farmerie W.G."/>
            <person name="Oakey J."/>
            <person name="Boomsma J.J."/>
            <person name="Pamilo P."/>
            <person name="Yi S.V."/>
            <person name="Heinze J."/>
            <person name="Goodisman M.A."/>
            <person name="Farinelli L."/>
            <person name="Harshman K."/>
            <person name="Hulo N."/>
            <person name="Cerutti L."/>
            <person name="Xenarios I."/>
            <person name="Shoemaker D."/>
            <person name="Keller L."/>
        </authorList>
    </citation>
    <scope>NUCLEOTIDE SEQUENCE [LARGE SCALE GENOMIC DNA]</scope>
</reference>
<dbReference type="Pfam" id="PF00361">
    <property type="entry name" value="Proton_antipo_M"/>
    <property type="match status" value="1"/>
</dbReference>
<evidence type="ECO:0000256" key="18">
    <source>
        <dbReference type="SAM" id="Phobius"/>
    </source>
</evidence>
<proteinExistence type="inferred from homology"/>
<comment type="similarity">
    <text evidence="3">Belongs to the complex I subunit 4 family.</text>
</comment>
<evidence type="ECO:0000256" key="3">
    <source>
        <dbReference type="ARBA" id="ARBA00009025"/>
    </source>
</evidence>
<feature type="non-terminal residue" evidence="20">
    <location>
        <position position="146"/>
    </location>
</feature>
<evidence type="ECO:0000256" key="1">
    <source>
        <dbReference type="ARBA" id="ARBA00003257"/>
    </source>
</evidence>
<keyword evidence="14" id="KW-0496">Mitochondrion</keyword>
<dbReference type="HOGENOM" id="CLU_1779750_0_0_1"/>
<dbReference type="PANTHER" id="PTHR43507">
    <property type="entry name" value="NADH-UBIQUINONE OXIDOREDUCTASE CHAIN 4"/>
    <property type="match status" value="1"/>
</dbReference>
<evidence type="ECO:0000256" key="2">
    <source>
        <dbReference type="ARBA" id="ARBA00004225"/>
    </source>
</evidence>
<dbReference type="GO" id="GO:0048039">
    <property type="term" value="F:ubiquinone binding"/>
    <property type="evidence" value="ECO:0007669"/>
    <property type="project" value="TreeGrafter"/>
</dbReference>
<evidence type="ECO:0000256" key="10">
    <source>
        <dbReference type="ARBA" id="ARBA00022982"/>
    </source>
</evidence>
<organism>
    <name type="scientific">Solenopsis invicta</name>
    <name type="common">Red imported fire ant</name>
    <name type="synonym">Solenopsis wagneri</name>
    <dbReference type="NCBI Taxonomy" id="13686"/>
    <lineage>
        <taxon>Eukaryota</taxon>
        <taxon>Metazoa</taxon>
        <taxon>Ecdysozoa</taxon>
        <taxon>Arthropoda</taxon>
        <taxon>Hexapoda</taxon>
        <taxon>Insecta</taxon>
        <taxon>Pterygota</taxon>
        <taxon>Neoptera</taxon>
        <taxon>Endopterygota</taxon>
        <taxon>Hymenoptera</taxon>
        <taxon>Apocrita</taxon>
        <taxon>Aculeata</taxon>
        <taxon>Formicoidea</taxon>
        <taxon>Formicidae</taxon>
        <taxon>Myrmicinae</taxon>
        <taxon>Solenopsis</taxon>
    </lineage>
</organism>
<evidence type="ECO:0000256" key="12">
    <source>
        <dbReference type="ARBA" id="ARBA00023027"/>
    </source>
</evidence>
<keyword evidence="13" id="KW-0830">Ubiquinone</keyword>
<keyword evidence="7" id="KW-0679">Respiratory chain</keyword>
<dbReference type="InterPro" id="IPR003918">
    <property type="entry name" value="NADH_UbQ_OxRdtase"/>
</dbReference>
<keyword evidence="12" id="KW-0520">NAD</keyword>